<feature type="transmembrane region" description="Helical" evidence="1">
    <location>
        <begin position="34"/>
        <end position="52"/>
    </location>
</feature>
<dbReference type="AlphaFoldDB" id="A0A235C008"/>
<keyword evidence="1" id="KW-0472">Membrane</keyword>
<evidence type="ECO:0000256" key="1">
    <source>
        <dbReference type="SAM" id="Phobius"/>
    </source>
</evidence>
<comment type="caution">
    <text evidence="2">The sequence shown here is derived from an EMBL/GenBank/DDBJ whole genome shotgun (WGS) entry which is preliminary data.</text>
</comment>
<dbReference type="Proteomes" id="UP000215215">
    <property type="component" value="Unassembled WGS sequence"/>
</dbReference>
<feature type="transmembrane region" description="Helical" evidence="1">
    <location>
        <begin position="6"/>
        <end position="22"/>
    </location>
</feature>
<feature type="transmembrane region" description="Helical" evidence="1">
    <location>
        <begin position="64"/>
        <end position="82"/>
    </location>
</feature>
<keyword evidence="1" id="KW-1133">Transmembrane helix</keyword>
<keyword evidence="1" id="KW-0812">Transmembrane</keyword>
<feature type="transmembrane region" description="Helical" evidence="1">
    <location>
        <begin position="94"/>
        <end position="118"/>
    </location>
</feature>
<protein>
    <submittedName>
        <fullName evidence="2">Uncharacterized protein</fullName>
    </submittedName>
</protein>
<evidence type="ECO:0000313" key="2">
    <source>
        <dbReference type="EMBL" id="OYD17387.1"/>
    </source>
</evidence>
<accession>A0A235C008</accession>
<reference evidence="2 3" key="1">
    <citation type="submission" date="2017-07" db="EMBL/GenBank/DDBJ databases">
        <title>Recovery of genomes from metagenomes via a dereplication, aggregation, and scoring strategy.</title>
        <authorList>
            <person name="Sieber C.M."/>
            <person name="Probst A.J."/>
            <person name="Sharrar A."/>
            <person name="Thomas B.C."/>
            <person name="Hess M."/>
            <person name="Tringe S.G."/>
            <person name="Banfield J.F."/>
        </authorList>
    </citation>
    <scope>NUCLEOTIDE SEQUENCE [LARGE SCALE GENOMIC DNA]</scope>
    <source>
        <strain evidence="2">JGI_Cruoil_03_44_89</strain>
    </source>
</reference>
<proteinExistence type="predicted"/>
<feature type="transmembrane region" description="Helical" evidence="1">
    <location>
        <begin position="170"/>
        <end position="193"/>
    </location>
</feature>
<name>A0A235C008_UNCW3</name>
<feature type="transmembrane region" description="Helical" evidence="1">
    <location>
        <begin position="130"/>
        <end position="149"/>
    </location>
</feature>
<dbReference type="EMBL" id="NOZQ01000021">
    <property type="protein sequence ID" value="OYD17387.1"/>
    <property type="molecule type" value="Genomic_DNA"/>
</dbReference>
<evidence type="ECO:0000313" key="3">
    <source>
        <dbReference type="Proteomes" id="UP000215215"/>
    </source>
</evidence>
<gene>
    <name evidence="2" type="ORF">CH333_01070</name>
</gene>
<sequence>MANLIGTWIAAFLTLCIFSFLYKDNPFYRFAEHVFVGASVAYLLIQTWYFTIQPKLVQPLVREGFAQNYLLLVPTILGIMILTRWFPNLRQISWIPISFTVGVGVGLAVTGSIQGILIPQLKATIVPINSWNNAIMIIGAVTTISYFYFSREHKGLLGGSTRVGRIFIMIFFGATFGYTIMARVSLLIGRIHFLLHSWLHFI</sequence>
<organism evidence="2 3">
    <name type="scientific">candidate division WOR-3 bacterium JGI_Cruoil_03_44_89</name>
    <dbReference type="NCBI Taxonomy" id="1973748"/>
    <lineage>
        <taxon>Bacteria</taxon>
        <taxon>Bacteria division WOR-3</taxon>
    </lineage>
</organism>